<dbReference type="Pfam" id="PF07729">
    <property type="entry name" value="FCD"/>
    <property type="match status" value="2"/>
</dbReference>
<proteinExistence type="predicted"/>
<comment type="caution">
    <text evidence="6">The sequence shown here is derived from an EMBL/GenBank/DDBJ whole genome shotgun (WGS) entry which is preliminary data.</text>
</comment>
<dbReference type="InterPro" id="IPR036388">
    <property type="entry name" value="WH-like_DNA-bd_sf"/>
</dbReference>
<dbReference type="InterPro" id="IPR036390">
    <property type="entry name" value="WH_DNA-bd_sf"/>
</dbReference>
<dbReference type="InterPro" id="IPR011711">
    <property type="entry name" value="GntR_C"/>
</dbReference>
<dbReference type="Pfam" id="PF00392">
    <property type="entry name" value="GntR"/>
    <property type="match status" value="1"/>
</dbReference>
<evidence type="ECO:0000256" key="2">
    <source>
        <dbReference type="ARBA" id="ARBA00023125"/>
    </source>
</evidence>
<dbReference type="InterPro" id="IPR008920">
    <property type="entry name" value="TF_FadR/GntR_C"/>
</dbReference>
<dbReference type="PANTHER" id="PTHR43537:SF5">
    <property type="entry name" value="UXU OPERON TRANSCRIPTIONAL REGULATOR"/>
    <property type="match status" value="1"/>
</dbReference>
<accession>A0ABV5WZ56</accession>
<dbReference type="InterPro" id="IPR000524">
    <property type="entry name" value="Tscrpt_reg_HTH_GntR"/>
</dbReference>
<name>A0ABV5WZ56_9MICO</name>
<dbReference type="Proteomes" id="UP001589707">
    <property type="component" value="Unassembled WGS sequence"/>
</dbReference>
<dbReference type="Gene3D" id="1.10.10.10">
    <property type="entry name" value="Winged helix-like DNA-binding domain superfamily/Winged helix DNA-binding domain"/>
    <property type="match status" value="1"/>
</dbReference>
<organism evidence="6 7">
    <name type="scientific">Brevibacterium otitidis</name>
    <dbReference type="NCBI Taxonomy" id="53364"/>
    <lineage>
        <taxon>Bacteria</taxon>
        <taxon>Bacillati</taxon>
        <taxon>Actinomycetota</taxon>
        <taxon>Actinomycetes</taxon>
        <taxon>Micrococcales</taxon>
        <taxon>Brevibacteriaceae</taxon>
        <taxon>Brevibacterium</taxon>
    </lineage>
</organism>
<dbReference type="PANTHER" id="PTHR43537">
    <property type="entry name" value="TRANSCRIPTIONAL REGULATOR, GNTR FAMILY"/>
    <property type="match status" value="1"/>
</dbReference>
<evidence type="ECO:0000313" key="7">
    <source>
        <dbReference type="Proteomes" id="UP001589707"/>
    </source>
</evidence>
<protein>
    <submittedName>
        <fullName evidence="6">GntR family transcriptional regulator</fullName>
    </submittedName>
</protein>
<dbReference type="PROSITE" id="PS50949">
    <property type="entry name" value="HTH_GNTR"/>
    <property type="match status" value="1"/>
</dbReference>
<feature type="region of interest" description="Disordered" evidence="4">
    <location>
        <begin position="118"/>
        <end position="153"/>
    </location>
</feature>
<evidence type="ECO:0000256" key="4">
    <source>
        <dbReference type="SAM" id="MobiDB-lite"/>
    </source>
</evidence>
<evidence type="ECO:0000256" key="3">
    <source>
        <dbReference type="ARBA" id="ARBA00023163"/>
    </source>
</evidence>
<gene>
    <name evidence="6" type="ORF">ACFFN1_03305</name>
</gene>
<keyword evidence="7" id="KW-1185">Reference proteome</keyword>
<dbReference type="RefSeq" id="WP_376838570.1">
    <property type="nucleotide sequence ID" value="NZ_JBHMAU010000025.1"/>
</dbReference>
<dbReference type="SUPFAM" id="SSF48008">
    <property type="entry name" value="GntR ligand-binding domain-like"/>
    <property type="match status" value="2"/>
</dbReference>
<dbReference type="SUPFAM" id="SSF46785">
    <property type="entry name" value="Winged helix' DNA-binding domain"/>
    <property type="match status" value="1"/>
</dbReference>
<dbReference type="SMART" id="SM00345">
    <property type="entry name" value="HTH_GNTR"/>
    <property type="match status" value="1"/>
</dbReference>
<keyword evidence="2" id="KW-0238">DNA-binding</keyword>
<evidence type="ECO:0000256" key="1">
    <source>
        <dbReference type="ARBA" id="ARBA00023015"/>
    </source>
</evidence>
<feature type="domain" description="HTH gntR-type" evidence="5">
    <location>
        <begin position="5"/>
        <end position="72"/>
    </location>
</feature>
<reference evidence="6 7" key="1">
    <citation type="submission" date="2024-09" db="EMBL/GenBank/DDBJ databases">
        <authorList>
            <person name="Sun Q."/>
            <person name="Mori K."/>
        </authorList>
    </citation>
    <scope>NUCLEOTIDE SEQUENCE [LARGE SCALE GENOMIC DNA]</scope>
    <source>
        <strain evidence="6 7">JCM 11683</strain>
    </source>
</reference>
<keyword evidence="3" id="KW-0804">Transcription</keyword>
<dbReference type="CDD" id="cd07377">
    <property type="entry name" value="WHTH_GntR"/>
    <property type="match status" value="1"/>
</dbReference>
<evidence type="ECO:0000313" key="6">
    <source>
        <dbReference type="EMBL" id="MFB9775445.1"/>
    </source>
</evidence>
<feature type="compositionally biased region" description="Gly residues" evidence="4">
    <location>
        <begin position="133"/>
        <end position="147"/>
    </location>
</feature>
<sequence length="253" mass="26783">MPDASSLAAQAYARLCDALVMLDIGPGEPIREADLAAEFGIGRTPLREALKRLESEHLVVSYPRRGTFASQVEIADLVDISEMRMILEPLAARRAAACQDPQRLAELEALAAEAGAINRDGADGSGADEHGESGGSGESGSGGSGGGADEHSAGTGVDARALLEFDTRVHRAIYAAAGNRHLTETLIRLDNLATRIWCMLALRLRRVPQHVGEHVELLGAILDHDGERAAELAAAHVSHFETMVRTALNAGEL</sequence>
<dbReference type="Gene3D" id="1.20.120.530">
    <property type="entry name" value="GntR ligand-binding domain-like"/>
    <property type="match status" value="2"/>
</dbReference>
<dbReference type="SMART" id="SM00895">
    <property type="entry name" value="FCD"/>
    <property type="match status" value="1"/>
</dbReference>
<evidence type="ECO:0000259" key="5">
    <source>
        <dbReference type="PROSITE" id="PS50949"/>
    </source>
</evidence>
<keyword evidence="1" id="KW-0805">Transcription regulation</keyword>
<dbReference type="EMBL" id="JBHMAU010000025">
    <property type="protein sequence ID" value="MFB9775445.1"/>
    <property type="molecule type" value="Genomic_DNA"/>
</dbReference>